<dbReference type="Gene3D" id="1.10.533.10">
    <property type="entry name" value="Death Domain, Fas"/>
    <property type="match status" value="1"/>
</dbReference>
<evidence type="ECO:0000313" key="2">
    <source>
        <dbReference type="Proteomes" id="UP000887566"/>
    </source>
</evidence>
<dbReference type="InterPro" id="IPR011029">
    <property type="entry name" value="DEATH-like_dom_sf"/>
</dbReference>
<proteinExistence type="predicted"/>
<dbReference type="AlphaFoldDB" id="A0A914XG52"/>
<dbReference type="WBParaSite" id="PSAMB.scaffold756size41870.g8520.t1">
    <property type="protein sequence ID" value="PSAMB.scaffold756size41870.g8520.t1"/>
    <property type="gene ID" value="PSAMB.scaffold756size41870.g8520"/>
</dbReference>
<sequence>MSAEELAVRLQANNFLTPHQADLIRTEKTSYEKNQKLIDFVQKRGPEVFRCFMKSLKETGQKNISDKLMEERKLIAERKNMRFSTSSRMCSTNDNLLRYVFVVKKRY</sequence>
<dbReference type="Proteomes" id="UP000887566">
    <property type="component" value="Unplaced"/>
</dbReference>
<keyword evidence="2" id="KW-1185">Reference proteome</keyword>
<dbReference type="InterPro" id="IPR001315">
    <property type="entry name" value="CARD"/>
</dbReference>
<accession>A0A914XG52</accession>
<reference evidence="3" key="1">
    <citation type="submission" date="2022-11" db="UniProtKB">
        <authorList>
            <consortium name="WormBaseParasite"/>
        </authorList>
    </citation>
    <scope>IDENTIFICATION</scope>
</reference>
<protein>
    <submittedName>
        <fullName evidence="3">CARD domain-containing protein</fullName>
    </submittedName>
</protein>
<dbReference type="Pfam" id="PF00619">
    <property type="entry name" value="CARD"/>
    <property type="match status" value="1"/>
</dbReference>
<dbReference type="GO" id="GO:0042981">
    <property type="term" value="P:regulation of apoptotic process"/>
    <property type="evidence" value="ECO:0007669"/>
    <property type="project" value="InterPro"/>
</dbReference>
<feature type="domain" description="CARD" evidence="1">
    <location>
        <begin position="1"/>
        <end position="71"/>
    </location>
</feature>
<evidence type="ECO:0000313" key="3">
    <source>
        <dbReference type="WBParaSite" id="PSAMB.scaffold756size41870.g8520.t1"/>
    </source>
</evidence>
<evidence type="ECO:0000259" key="1">
    <source>
        <dbReference type="PROSITE" id="PS50209"/>
    </source>
</evidence>
<dbReference type="SUPFAM" id="SSF47986">
    <property type="entry name" value="DEATH domain"/>
    <property type="match status" value="1"/>
</dbReference>
<dbReference type="PROSITE" id="PS50209">
    <property type="entry name" value="CARD"/>
    <property type="match status" value="1"/>
</dbReference>
<organism evidence="2 3">
    <name type="scientific">Plectus sambesii</name>
    <dbReference type="NCBI Taxonomy" id="2011161"/>
    <lineage>
        <taxon>Eukaryota</taxon>
        <taxon>Metazoa</taxon>
        <taxon>Ecdysozoa</taxon>
        <taxon>Nematoda</taxon>
        <taxon>Chromadorea</taxon>
        <taxon>Plectida</taxon>
        <taxon>Plectina</taxon>
        <taxon>Plectoidea</taxon>
        <taxon>Plectidae</taxon>
        <taxon>Plectus</taxon>
    </lineage>
</organism>
<dbReference type="CDD" id="cd01671">
    <property type="entry name" value="CARD"/>
    <property type="match status" value="1"/>
</dbReference>
<name>A0A914XG52_9BILA</name>